<accession>A0A813JJN0</accession>
<dbReference type="EMBL" id="CAJNNW010025847">
    <property type="protein sequence ID" value="CAE8680378.1"/>
    <property type="molecule type" value="Genomic_DNA"/>
</dbReference>
<protein>
    <submittedName>
        <fullName evidence="1">Uncharacterized protein</fullName>
    </submittedName>
</protein>
<reference evidence="1" key="1">
    <citation type="submission" date="2021-02" db="EMBL/GenBank/DDBJ databases">
        <authorList>
            <person name="Dougan E. K."/>
            <person name="Rhodes N."/>
            <person name="Thang M."/>
            <person name="Chan C."/>
        </authorList>
    </citation>
    <scope>NUCLEOTIDE SEQUENCE</scope>
</reference>
<proteinExistence type="predicted"/>
<feature type="non-terminal residue" evidence="1">
    <location>
        <position position="1"/>
    </location>
</feature>
<dbReference type="AlphaFoldDB" id="A0A813JJN0"/>
<sequence>MRASGLPCRILTASSDSALRSPSAWAAGQGIRALAGSFVEQYTEALADELHDSNITVFGARLVEAAADSSASSQGDALHELVAQQLRATWALPAAEAHGRILPVGRPALEMKQDTARGGSVVGSSTDVRWALRAAAGRAADYPANARPLAYAELARALGASEQGLVWCHGASDVIVRVSAAAAARARGNGTASGSFRALRQEPSWPPAE</sequence>
<dbReference type="Proteomes" id="UP000626109">
    <property type="component" value="Unassembled WGS sequence"/>
</dbReference>
<evidence type="ECO:0000313" key="1">
    <source>
        <dbReference type="EMBL" id="CAE8680378.1"/>
    </source>
</evidence>
<comment type="caution">
    <text evidence="1">The sequence shown here is derived from an EMBL/GenBank/DDBJ whole genome shotgun (WGS) entry which is preliminary data.</text>
</comment>
<name>A0A813JJN0_POLGL</name>
<organism evidence="1 2">
    <name type="scientific">Polarella glacialis</name>
    <name type="common">Dinoflagellate</name>
    <dbReference type="NCBI Taxonomy" id="89957"/>
    <lineage>
        <taxon>Eukaryota</taxon>
        <taxon>Sar</taxon>
        <taxon>Alveolata</taxon>
        <taxon>Dinophyceae</taxon>
        <taxon>Suessiales</taxon>
        <taxon>Suessiaceae</taxon>
        <taxon>Polarella</taxon>
    </lineage>
</organism>
<gene>
    <name evidence="1" type="ORF">PGLA2088_LOCUS21867</name>
</gene>
<evidence type="ECO:0000313" key="2">
    <source>
        <dbReference type="Proteomes" id="UP000626109"/>
    </source>
</evidence>